<gene>
    <name evidence="2" type="ORF">J9317_05025</name>
</gene>
<keyword evidence="1" id="KW-1133">Transmembrane helix</keyword>
<dbReference type="RefSeq" id="WP_211556754.1">
    <property type="nucleotide sequence ID" value="NZ_JAGVRK010000001.1"/>
</dbReference>
<organism evidence="2 3">
    <name type="scientific">Metabacillus flavus</name>
    <dbReference type="NCBI Taxonomy" id="2823519"/>
    <lineage>
        <taxon>Bacteria</taxon>
        <taxon>Bacillati</taxon>
        <taxon>Bacillota</taxon>
        <taxon>Bacilli</taxon>
        <taxon>Bacillales</taxon>
        <taxon>Bacillaceae</taxon>
        <taxon>Metabacillus</taxon>
    </lineage>
</organism>
<protein>
    <submittedName>
        <fullName evidence="2">RDD family protein</fullName>
    </submittedName>
</protein>
<evidence type="ECO:0000313" key="3">
    <source>
        <dbReference type="Proteomes" id="UP000682403"/>
    </source>
</evidence>
<keyword evidence="3" id="KW-1185">Reference proteome</keyword>
<proteinExistence type="predicted"/>
<reference evidence="2 3" key="1">
    <citation type="submission" date="2021-04" db="EMBL/GenBank/DDBJ databases">
        <title>Metabacillus sp. strain KIGAM252 whole genome sequence.</title>
        <authorList>
            <person name="Seo M.-J."/>
            <person name="Cho E.-S."/>
            <person name="Hwang C.Y."/>
            <person name="Yoon D.J."/>
        </authorList>
    </citation>
    <scope>NUCLEOTIDE SEQUENCE [LARGE SCALE GENOMIC DNA]</scope>
    <source>
        <strain evidence="2 3">KIGAM252</strain>
    </source>
</reference>
<dbReference type="Proteomes" id="UP000682403">
    <property type="component" value="Unassembled WGS sequence"/>
</dbReference>
<comment type="caution">
    <text evidence="2">The sequence shown here is derived from an EMBL/GenBank/DDBJ whole genome shotgun (WGS) entry which is preliminary data.</text>
</comment>
<keyword evidence="1" id="KW-0472">Membrane</keyword>
<dbReference type="EMBL" id="JAGVRK010000001">
    <property type="protein sequence ID" value="MBS2968117.1"/>
    <property type="molecule type" value="Genomic_DNA"/>
</dbReference>
<evidence type="ECO:0000256" key="1">
    <source>
        <dbReference type="SAM" id="Phobius"/>
    </source>
</evidence>
<name>A0ABS5LBL9_9BACI</name>
<feature type="transmembrane region" description="Helical" evidence="1">
    <location>
        <begin position="6"/>
        <end position="23"/>
    </location>
</feature>
<accession>A0ABS5LBL9</accession>
<evidence type="ECO:0000313" key="2">
    <source>
        <dbReference type="EMBL" id="MBS2968117.1"/>
    </source>
</evidence>
<keyword evidence="1" id="KW-0812">Transmembrane</keyword>
<sequence>MAVIVMLAAANGFAILYIILPFFNKNRKSVHDCAAGTIVSKKEKPHDSQ</sequence>